<dbReference type="GO" id="GO:0016020">
    <property type="term" value="C:membrane"/>
    <property type="evidence" value="ECO:0007669"/>
    <property type="project" value="UniProtKB-SubCell"/>
</dbReference>
<proteinExistence type="inferred from homology"/>
<feature type="transmembrane region" description="Helical" evidence="6">
    <location>
        <begin position="253"/>
        <end position="273"/>
    </location>
</feature>
<dbReference type="STRING" id="394096.DB31_3848"/>
<keyword evidence="3 6" id="KW-0812">Transmembrane</keyword>
<dbReference type="AlphaFoldDB" id="A0A085W4X1"/>
<organism evidence="8 9">
    <name type="scientific">Hyalangium minutum</name>
    <dbReference type="NCBI Taxonomy" id="394096"/>
    <lineage>
        <taxon>Bacteria</taxon>
        <taxon>Pseudomonadati</taxon>
        <taxon>Myxococcota</taxon>
        <taxon>Myxococcia</taxon>
        <taxon>Myxococcales</taxon>
        <taxon>Cystobacterineae</taxon>
        <taxon>Archangiaceae</taxon>
        <taxon>Hyalangium</taxon>
    </lineage>
</organism>
<feature type="domain" description="EamA" evidence="7">
    <location>
        <begin position="162"/>
        <end position="296"/>
    </location>
</feature>
<evidence type="ECO:0000313" key="9">
    <source>
        <dbReference type="Proteomes" id="UP000028725"/>
    </source>
</evidence>
<dbReference type="Pfam" id="PF00892">
    <property type="entry name" value="EamA"/>
    <property type="match status" value="2"/>
</dbReference>
<evidence type="ECO:0000256" key="2">
    <source>
        <dbReference type="ARBA" id="ARBA00007362"/>
    </source>
</evidence>
<evidence type="ECO:0000256" key="3">
    <source>
        <dbReference type="ARBA" id="ARBA00022692"/>
    </source>
</evidence>
<feature type="transmembrane region" description="Helical" evidence="6">
    <location>
        <begin position="279"/>
        <end position="297"/>
    </location>
</feature>
<evidence type="ECO:0000259" key="7">
    <source>
        <dbReference type="Pfam" id="PF00892"/>
    </source>
</evidence>
<comment type="similarity">
    <text evidence="2">Belongs to the EamA transporter family.</text>
</comment>
<dbReference type="InterPro" id="IPR050638">
    <property type="entry name" value="AA-Vitamin_Transporters"/>
</dbReference>
<dbReference type="EMBL" id="JMCB01000020">
    <property type="protein sequence ID" value="KFE62734.1"/>
    <property type="molecule type" value="Genomic_DNA"/>
</dbReference>
<dbReference type="InterPro" id="IPR000620">
    <property type="entry name" value="EamA_dom"/>
</dbReference>
<feature type="transmembrane region" description="Helical" evidence="6">
    <location>
        <begin position="223"/>
        <end position="246"/>
    </location>
</feature>
<keyword evidence="4 6" id="KW-1133">Transmembrane helix</keyword>
<dbReference type="PANTHER" id="PTHR32322:SF2">
    <property type="entry name" value="EAMA DOMAIN-CONTAINING PROTEIN"/>
    <property type="match status" value="1"/>
</dbReference>
<dbReference type="OrthoDB" id="9809509at2"/>
<protein>
    <recommendedName>
        <fullName evidence="7">EamA domain-containing protein</fullName>
    </recommendedName>
</protein>
<keyword evidence="9" id="KW-1185">Reference proteome</keyword>
<keyword evidence="5 6" id="KW-0472">Membrane</keyword>
<comment type="subcellular location">
    <subcellularLocation>
        <location evidence="1">Membrane</location>
        <topology evidence="1">Multi-pass membrane protein</topology>
    </subcellularLocation>
</comment>
<dbReference type="PANTHER" id="PTHR32322">
    <property type="entry name" value="INNER MEMBRANE TRANSPORTER"/>
    <property type="match status" value="1"/>
</dbReference>
<evidence type="ECO:0000256" key="1">
    <source>
        <dbReference type="ARBA" id="ARBA00004141"/>
    </source>
</evidence>
<evidence type="ECO:0000256" key="5">
    <source>
        <dbReference type="ARBA" id="ARBA00023136"/>
    </source>
</evidence>
<name>A0A085W4X1_9BACT</name>
<reference evidence="8 9" key="1">
    <citation type="submission" date="2014-04" db="EMBL/GenBank/DDBJ databases">
        <title>Genome assembly of Hyalangium minutum DSM 14724.</title>
        <authorList>
            <person name="Sharma G."/>
            <person name="Subramanian S."/>
        </authorList>
    </citation>
    <scope>NUCLEOTIDE SEQUENCE [LARGE SCALE GENOMIC DNA]</scope>
    <source>
        <strain evidence="8 9">DSM 14724</strain>
    </source>
</reference>
<dbReference type="Proteomes" id="UP000028725">
    <property type="component" value="Unassembled WGS sequence"/>
</dbReference>
<accession>A0A085W4X1</accession>
<comment type="caution">
    <text evidence="8">The sequence shown here is derived from an EMBL/GenBank/DDBJ whole genome shotgun (WGS) entry which is preliminary data.</text>
</comment>
<evidence type="ECO:0000313" key="8">
    <source>
        <dbReference type="EMBL" id="KFE62734.1"/>
    </source>
</evidence>
<gene>
    <name evidence="8" type="ORF">DB31_3848</name>
</gene>
<evidence type="ECO:0000256" key="6">
    <source>
        <dbReference type="SAM" id="Phobius"/>
    </source>
</evidence>
<feature type="transmembrane region" description="Helical" evidence="6">
    <location>
        <begin position="43"/>
        <end position="61"/>
    </location>
</feature>
<feature type="transmembrane region" description="Helical" evidence="6">
    <location>
        <begin position="73"/>
        <end position="94"/>
    </location>
</feature>
<dbReference type="RefSeq" id="WP_044197020.1">
    <property type="nucleotide sequence ID" value="NZ_JMCB01000020.1"/>
</dbReference>
<sequence>MAPLPVRRPADRLKIVLAYCICFLTWGSTWAVAKIGLEDLPPLRLVGVRMLVAGAALLPFVRSHLSLLTPRTLGSLVGVGTLQIGFPFAMMFIGQQWVPSSWAALLFSTYPVWVLLMGRLLLPDQLLTGPKLLAAALGLAGVFALQNTQLSGLKLSSLGVAGGLLILGSAGFCALANVLVKRHMGHVPPHLLVCVQTLSSGVPLLAASFLLEGGLPVHWTPRAVAALLWLALGGTVVTYQLFYWLLPRLSLSSVGAMALLDTLVAVVVGVGLLQEPLTASLILGGMLILSAAALANLSPASKLTRSEE</sequence>
<dbReference type="InterPro" id="IPR037185">
    <property type="entry name" value="EmrE-like"/>
</dbReference>
<feature type="domain" description="EamA" evidence="7">
    <location>
        <begin position="15"/>
        <end position="144"/>
    </location>
</feature>
<feature type="transmembrane region" description="Helical" evidence="6">
    <location>
        <begin position="100"/>
        <end position="122"/>
    </location>
</feature>
<dbReference type="SUPFAM" id="SSF103481">
    <property type="entry name" value="Multidrug resistance efflux transporter EmrE"/>
    <property type="match status" value="2"/>
</dbReference>
<feature type="transmembrane region" description="Helical" evidence="6">
    <location>
        <begin position="158"/>
        <end position="179"/>
    </location>
</feature>
<feature type="transmembrane region" description="Helical" evidence="6">
    <location>
        <begin position="191"/>
        <end position="211"/>
    </location>
</feature>
<evidence type="ECO:0000256" key="4">
    <source>
        <dbReference type="ARBA" id="ARBA00022989"/>
    </source>
</evidence>